<sequence>SSSLDDPGVSVLVPDGPEQEEEVVERAEHTHHPVEPLQVVVVQVLPLQPRPPPAAPRRAVHHRHQHRAQVVPQRQRRPRQRRRQRPHPRRRLAEEELEQPRQREQVGGPQEQVLERDPEEGDGQRRRRVEHSGVGRHVLALHLHHGGDGHGDDGEDEPRADALQVGDPHLRARGASRERDDDVVVDRGEEDDEGDREHRQRRRRHLEPPDAGVHRRRLLHGEGGQLRQAAVEHDGGEEDREHHEHDLDVLHLLHRARQRPAPRLPLHRPVQEHQLLRRLGSHLGGAVGDAADVAGLAVLLHVRAPRGAGRAVDDSAVAGALRAAAASERGGEDDLGDGGERAPRGHLVAVQPRAGDEHRDGEQDGDGGDAEPPLPPLVVLHPDGERDGDERADGEAEDEVVEEGGAPLPPPRRVLVELLGAVRREGALDAADAQRRHVQPREQHCLLRPRHWLARRAGNLGAPRRHQRRRPRLDRQDHQPQEFHKGADEVDGVGGEEGVGEEAAKEGEEEGGAHEVGHRRRRLRRRVVHEIHQVGHQVARVRQERQVLEHLHHKNEGGGEHAAVPAAHRRPVPPVDVPLPPLRLPRRRTVLLQRRH</sequence>
<dbReference type="PaxDb" id="39947-A0A0N7KMB7"/>
<name>A0A0N7KMB7_ORYSJ</name>
<feature type="non-terminal residue" evidence="2">
    <location>
        <position position="596"/>
    </location>
</feature>
<feature type="compositionally biased region" description="Basic and acidic residues" evidence="1">
    <location>
        <begin position="175"/>
        <end position="187"/>
    </location>
</feature>
<dbReference type="EMBL" id="AP014962">
    <property type="protein sequence ID" value="BAS98369.1"/>
    <property type="molecule type" value="Genomic_DNA"/>
</dbReference>
<feature type="compositionally biased region" description="Basic and acidic residues" evidence="1">
    <location>
        <begin position="230"/>
        <end position="244"/>
    </location>
</feature>
<feature type="compositionally biased region" description="Basic and acidic residues" evidence="1">
    <location>
        <begin position="91"/>
        <end position="104"/>
    </location>
</feature>
<evidence type="ECO:0000256" key="1">
    <source>
        <dbReference type="SAM" id="MobiDB-lite"/>
    </source>
</evidence>
<dbReference type="FunCoup" id="A0A0N7KMB7">
    <property type="interactions" value="271"/>
</dbReference>
<organism evidence="2 3">
    <name type="scientific">Oryza sativa subsp. japonica</name>
    <name type="common">Rice</name>
    <dbReference type="NCBI Taxonomy" id="39947"/>
    <lineage>
        <taxon>Eukaryota</taxon>
        <taxon>Viridiplantae</taxon>
        <taxon>Streptophyta</taxon>
        <taxon>Embryophyta</taxon>
        <taxon>Tracheophyta</taxon>
        <taxon>Spermatophyta</taxon>
        <taxon>Magnoliopsida</taxon>
        <taxon>Liliopsida</taxon>
        <taxon>Poales</taxon>
        <taxon>Poaceae</taxon>
        <taxon>BOP clade</taxon>
        <taxon>Oryzoideae</taxon>
        <taxon>Oryzeae</taxon>
        <taxon>Oryzinae</taxon>
        <taxon>Oryza</taxon>
        <taxon>Oryza sativa</taxon>
    </lineage>
</organism>
<proteinExistence type="predicted"/>
<feature type="compositionally biased region" description="Basic and acidic residues" evidence="1">
    <location>
        <begin position="24"/>
        <end position="34"/>
    </location>
</feature>
<evidence type="ECO:0000313" key="2">
    <source>
        <dbReference type="EMBL" id="BAS98369.1"/>
    </source>
</evidence>
<accession>A0A0N7KMB7</accession>
<reference evidence="2 3" key="2">
    <citation type="journal article" date="2013" name="Plant Cell Physiol.">
        <title>Rice Annotation Project Database (RAP-DB): an integrative and interactive database for rice genomics.</title>
        <authorList>
            <person name="Sakai H."/>
            <person name="Lee S.S."/>
            <person name="Tanaka T."/>
            <person name="Numa H."/>
            <person name="Kim J."/>
            <person name="Kawahara Y."/>
            <person name="Wakimoto H."/>
            <person name="Yang C.C."/>
            <person name="Iwamoto M."/>
            <person name="Abe T."/>
            <person name="Yamada Y."/>
            <person name="Muto A."/>
            <person name="Inokuchi H."/>
            <person name="Ikemura T."/>
            <person name="Matsumoto T."/>
            <person name="Sasaki T."/>
            <person name="Itoh T."/>
        </authorList>
    </citation>
    <scope>NUCLEOTIDE SEQUENCE [LARGE SCALE GENOMIC DNA]</scope>
    <source>
        <strain evidence="3">cv. Nipponbare</strain>
    </source>
</reference>
<feature type="non-terminal residue" evidence="2">
    <location>
        <position position="1"/>
    </location>
</feature>
<dbReference type="eggNOG" id="ENOG502R47X">
    <property type="taxonomic scope" value="Eukaryota"/>
</dbReference>
<feature type="region of interest" description="Disordered" evidence="1">
    <location>
        <begin position="1"/>
        <end position="36"/>
    </location>
</feature>
<dbReference type="InParanoid" id="A0A0N7KMB7"/>
<feature type="compositionally biased region" description="Basic residues" evidence="1">
    <location>
        <begin position="463"/>
        <end position="472"/>
    </location>
</feature>
<reference evidence="3" key="1">
    <citation type="journal article" date="2005" name="Nature">
        <title>The map-based sequence of the rice genome.</title>
        <authorList>
            <consortium name="International rice genome sequencing project (IRGSP)"/>
            <person name="Matsumoto T."/>
            <person name="Wu J."/>
            <person name="Kanamori H."/>
            <person name="Katayose Y."/>
            <person name="Fujisawa M."/>
            <person name="Namiki N."/>
            <person name="Mizuno H."/>
            <person name="Yamamoto K."/>
            <person name="Antonio B.A."/>
            <person name="Baba T."/>
            <person name="Sakata K."/>
            <person name="Nagamura Y."/>
            <person name="Aoki H."/>
            <person name="Arikawa K."/>
            <person name="Arita K."/>
            <person name="Bito T."/>
            <person name="Chiden Y."/>
            <person name="Fujitsuka N."/>
            <person name="Fukunaka R."/>
            <person name="Hamada M."/>
            <person name="Harada C."/>
            <person name="Hayashi A."/>
            <person name="Hijishita S."/>
            <person name="Honda M."/>
            <person name="Hosokawa S."/>
            <person name="Ichikawa Y."/>
            <person name="Idonuma A."/>
            <person name="Iijima M."/>
            <person name="Ikeda M."/>
            <person name="Ikeno M."/>
            <person name="Ito K."/>
            <person name="Ito S."/>
            <person name="Ito T."/>
            <person name="Ito Y."/>
            <person name="Ito Y."/>
            <person name="Iwabuchi A."/>
            <person name="Kamiya K."/>
            <person name="Karasawa W."/>
            <person name="Kurita K."/>
            <person name="Katagiri S."/>
            <person name="Kikuta A."/>
            <person name="Kobayashi H."/>
            <person name="Kobayashi N."/>
            <person name="Machita K."/>
            <person name="Maehara T."/>
            <person name="Masukawa M."/>
            <person name="Mizubayashi T."/>
            <person name="Mukai Y."/>
            <person name="Nagasaki H."/>
            <person name="Nagata Y."/>
            <person name="Naito S."/>
            <person name="Nakashima M."/>
            <person name="Nakama Y."/>
            <person name="Nakamichi Y."/>
            <person name="Nakamura M."/>
            <person name="Meguro A."/>
            <person name="Negishi M."/>
            <person name="Ohta I."/>
            <person name="Ohta T."/>
            <person name="Okamoto M."/>
            <person name="Ono N."/>
            <person name="Saji S."/>
            <person name="Sakaguchi M."/>
            <person name="Sakai K."/>
            <person name="Shibata M."/>
            <person name="Shimokawa T."/>
            <person name="Song J."/>
            <person name="Takazaki Y."/>
            <person name="Terasawa K."/>
            <person name="Tsugane M."/>
            <person name="Tsuji K."/>
            <person name="Ueda S."/>
            <person name="Waki K."/>
            <person name="Yamagata H."/>
            <person name="Yamamoto M."/>
            <person name="Yamamoto S."/>
            <person name="Yamane H."/>
            <person name="Yoshiki S."/>
            <person name="Yoshihara R."/>
            <person name="Yukawa K."/>
            <person name="Zhong H."/>
            <person name="Yano M."/>
            <person name="Yuan Q."/>
            <person name="Ouyang S."/>
            <person name="Liu J."/>
            <person name="Jones K.M."/>
            <person name="Gansberger K."/>
            <person name="Moffat K."/>
            <person name="Hill J."/>
            <person name="Bera J."/>
            <person name="Fadrosh D."/>
            <person name="Jin S."/>
            <person name="Johri S."/>
            <person name="Kim M."/>
            <person name="Overton L."/>
            <person name="Reardon M."/>
            <person name="Tsitrin T."/>
            <person name="Vuong H."/>
            <person name="Weaver B."/>
            <person name="Ciecko A."/>
            <person name="Tallon L."/>
            <person name="Jackson J."/>
            <person name="Pai G."/>
            <person name="Aken S.V."/>
            <person name="Utterback T."/>
            <person name="Reidmuller S."/>
            <person name="Feldblyum T."/>
            <person name="Hsiao J."/>
            <person name="Zismann V."/>
            <person name="Iobst S."/>
            <person name="de Vazeille A.R."/>
            <person name="Buell C.R."/>
            <person name="Ying K."/>
            <person name="Li Y."/>
            <person name="Lu T."/>
            <person name="Huang Y."/>
            <person name="Zhao Q."/>
            <person name="Feng Q."/>
            <person name="Zhang L."/>
            <person name="Zhu J."/>
            <person name="Weng Q."/>
            <person name="Mu J."/>
            <person name="Lu Y."/>
            <person name="Fan D."/>
            <person name="Liu Y."/>
            <person name="Guan J."/>
            <person name="Zhang Y."/>
            <person name="Yu S."/>
            <person name="Liu X."/>
            <person name="Zhang Y."/>
            <person name="Hong G."/>
            <person name="Han B."/>
            <person name="Choisne N."/>
            <person name="Demange N."/>
            <person name="Orjeda G."/>
            <person name="Samain S."/>
            <person name="Cattolico L."/>
            <person name="Pelletier E."/>
            <person name="Couloux A."/>
            <person name="Segurens B."/>
            <person name="Wincker P."/>
            <person name="D'Hont A."/>
            <person name="Scarpelli C."/>
            <person name="Weissenbach J."/>
            <person name="Salanoubat M."/>
            <person name="Quetier F."/>
            <person name="Yu Y."/>
            <person name="Kim H.R."/>
            <person name="Rambo T."/>
            <person name="Currie J."/>
            <person name="Collura K."/>
            <person name="Luo M."/>
            <person name="Yang T."/>
            <person name="Ammiraju J.S.S."/>
            <person name="Engler F."/>
            <person name="Soderlund C."/>
            <person name="Wing R.A."/>
            <person name="Palmer L.E."/>
            <person name="de la Bastide M."/>
            <person name="Spiegel L."/>
            <person name="Nascimento L."/>
            <person name="Zutavern T."/>
            <person name="O'Shaughnessy A."/>
            <person name="Dike S."/>
            <person name="Dedhia N."/>
            <person name="Preston R."/>
            <person name="Balija V."/>
            <person name="McCombie W.R."/>
            <person name="Chow T."/>
            <person name="Chen H."/>
            <person name="Chung M."/>
            <person name="Chen C."/>
            <person name="Shaw J."/>
            <person name="Wu H."/>
            <person name="Hsiao K."/>
            <person name="Chao Y."/>
            <person name="Chu M."/>
            <person name="Cheng C."/>
            <person name="Hour A."/>
            <person name="Lee P."/>
            <person name="Lin S."/>
            <person name="Lin Y."/>
            <person name="Liou J."/>
            <person name="Liu S."/>
            <person name="Hsing Y."/>
            <person name="Raghuvanshi S."/>
            <person name="Mohanty A."/>
            <person name="Bharti A.K."/>
            <person name="Gaur A."/>
            <person name="Gupta V."/>
            <person name="Kumar D."/>
            <person name="Ravi V."/>
            <person name="Vij S."/>
            <person name="Kapur A."/>
            <person name="Khurana P."/>
            <person name="Khurana P."/>
            <person name="Khurana J.P."/>
            <person name="Tyagi A.K."/>
            <person name="Gaikwad K."/>
            <person name="Singh A."/>
            <person name="Dalal V."/>
            <person name="Srivastava S."/>
            <person name="Dixit A."/>
            <person name="Pal A.K."/>
            <person name="Ghazi I.A."/>
            <person name="Yadav M."/>
            <person name="Pandit A."/>
            <person name="Bhargava A."/>
            <person name="Sureshbabu K."/>
            <person name="Batra K."/>
            <person name="Sharma T.R."/>
            <person name="Mohapatra T."/>
            <person name="Singh N.K."/>
            <person name="Messing J."/>
            <person name="Nelson A.B."/>
            <person name="Fuks G."/>
            <person name="Kavchok S."/>
            <person name="Keizer G."/>
            <person name="Linton E."/>
            <person name="Llaca V."/>
            <person name="Song R."/>
            <person name="Tanyolac B."/>
            <person name="Young S."/>
            <person name="Ho-Il K."/>
            <person name="Hahn J.H."/>
            <person name="Sangsakoo G."/>
            <person name="Vanavichit A."/>
            <person name="de Mattos Luiz.A.T."/>
            <person name="Zimmer P.D."/>
            <person name="Malone G."/>
            <person name="Dellagostin O."/>
            <person name="de Oliveira A.C."/>
            <person name="Bevan M."/>
            <person name="Bancroft I."/>
            <person name="Minx P."/>
            <person name="Cordum H."/>
            <person name="Wilson R."/>
            <person name="Cheng Z."/>
            <person name="Jin W."/>
            <person name="Jiang J."/>
            <person name="Leong S.A."/>
            <person name="Iwama H."/>
            <person name="Gojobori T."/>
            <person name="Itoh T."/>
            <person name="Niimura Y."/>
            <person name="Fujii Y."/>
            <person name="Habara T."/>
            <person name="Sakai H."/>
            <person name="Sato Y."/>
            <person name="Wilson G."/>
            <person name="Kumar K."/>
            <person name="McCouch S."/>
            <person name="Juretic N."/>
            <person name="Hoen D."/>
            <person name="Wright S."/>
            <person name="Bruskiewich R."/>
            <person name="Bureau T."/>
            <person name="Miyao A."/>
            <person name="Hirochika H."/>
            <person name="Nishikawa T."/>
            <person name="Kadowaki K."/>
            <person name="Sugiura M."/>
            <person name="Burr B."/>
            <person name="Sasaki T."/>
        </authorList>
    </citation>
    <scope>NUCLEOTIDE SEQUENCE [LARGE SCALE GENOMIC DNA]</scope>
    <source>
        <strain evidence="3">cv. Nipponbare</strain>
    </source>
</reference>
<dbReference type="Proteomes" id="UP000059680">
    <property type="component" value="Chromosome 6"/>
</dbReference>
<evidence type="ECO:0000313" key="3">
    <source>
        <dbReference type="Proteomes" id="UP000059680"/>
    </source>
</evidence>
<feature type="compositionally biased region" description="Basic and acidic residues" evidence="1">
    <location>
        <begin position="382"/>
        <end position="394"/>
    </location>
</feature>
<feature type="region of interest" description="Disordered" evidence="1">
    <location>
        <begin position="324"/>
        <end position="411"/>
    </location>
</feature>
<dbReference type="AlphaFoldDB" id="A0A0N7KMB7"/>
<gene>
    <name evidence="2" type="ordered locus">Os06g0581151</name>
    <name evidence="2" type="ORF">OSNPB_060581151</name>
</gene>
<keyword evidence="3" id="KW-1185">Reference proteome</keyword>
<dbReference type="OMA" id="ERAEHTH"/>
<feature type="region of interest" description="Disordered" evidence="1">
    <location>
        <begin position="166"/>
        <end position="244"/>
    </location>
</feature>
<feature type="compositionally biased region" description="Basic and acidic residues" evidence="1">
    <location>
        <begin position="502"/>
        <end position="516"/>
    </location>
</feature>
<feature type="region of interest" description="Disordered" evidence="1">
    <location>
        <begin position="48"/>
        <end position="130"/>
    </location>
</feature>
<protein>
    <submittedName>
        <fullName evidence="2">Os06g0581151 protein</fullName>
    </submittedName>
</protein>
<feature type="compositionally biased region" description="Basic and acidic residues" evidence="1">
    <location>
        <begin position="473"/>
        <end position="488"/>
    </location>
</feature>
<feature type="compositionally biased region" description="Basic residues" evidence="1">
    <location>
        <begin position="58"/>
        <end position="67"/>
    </location>
</feature>
<dbReference type="Gramene" id="Os06t0581151-00">
    <property type="protein sequence ID" value="Os06t0581151-00"/>
    <property type="gene ID" value="Os06g0581151"/>
</dbReference>
<feature type="compositionally biased region" description="Basic residues" evidence="1">
    <location>
        <begin position="74"/>
        <end position="90"/>
    </location>
</feature>
<reference evidence="2 3" key="3">
    <citation type="journal article" date="2013" name="Rice">
        <title>Improvement of the Oryza sativa Nipponbare reference genome using next generation sequence and optical map data.</title>
        <authorList>
            <person name="Kawahara Y."/>
            <person name="de la Bastide M."/>
            <person name="Hamilton J.P."/>
            <person name="Kanamori H."/>
            <person name="McCombie W.R."/>
            <person name="Ouyang S."/>
            <person name="Schwartz D.C."/>
            <person name="Tanaka T."/>
            <person name="Wu J."/>
            <person name="Zhou S."/>
            <person name="Childs K.L."/>
            <person name="Davidson R.M."/>
            <person name="Lin H."/>
            <person name="Quesada-Ocampo L."/>
            <person name="Vaillancourt B."/>
            <person name="Sakai H."/>
            <person name="Lee S.S."/>
            <person name="Kim J."/>
            <person name="Numa H."/>
            <person name="Itoh T."/>
            <person name="Buell C.R."/>
            <person name="Matsumoto T."/>
        </authorList>
    </citation>
    <scope>NUCLEOTIDE SEQUENCE [LARGE SCALE GENOMIC DNA]</scope>
    <source>
        <strain evidence="3">cv. Nipponbare</strain>
    </source>
</reference>
<feature type="region of interest" description="Disordered" evidence="1">
    <location>
        <begin position="456"/>
        <end position="521"/>
    </location>
</feature>